<name>A0A564Y845_HYMDI</name>
<evidence type="ECO:0000313" key="3">
    <source>
        <dbReference type="Proteomes" id="UP000321570"/>
    </source>
</evidence>
<dbReference type="AlphaFoldDB" id="A0A564Y845"/>
<feature type="compositionally biased region" description="Basic and acidic residues" evidence="1">
    <location>
        <begin position="174"/>
        <end position="184"/>
    </location>
</feature>
<gene>
    <name evidence="2" type="ORF">WMSIL1_LOCUS3932</name>
</gene>
<keyword evidence="3" id="KW-1185">Reference proteome</keyword>
<evidence type="ECO:0000256" key="1">
    <source>
        <dbReference type="SAM" id="MobiDB-lite"/>
    </source>
</evidence>
<reference evidence="2 3" key="1">
    <citation type="submission" date="2019-07" db="EMBL/GenBank/DDBJ databases">
        <authorList>
            <person name="Jastrzebski P J."/>
            <person name="Paukszto L."/>
            <person name="Jastrzebski P J."/>
        </authorList>
    </citation>
    <scope>NUCLEOTIDE SEQUENCE [LARGE SCALE GENOMIC DNA]</scope>
    <source>
        <strain evidence="2 3">WMS-il1</strain>
    </source>
</reference>
<accession>A0A564Y845</accession>
<dbReference type="EMBL" id="CABIJS010000111">
    <property type="protein sequence ID" value="VUZ43477.1"/>
    <property type="molecule type" value="Genomic_DNA"/>
</dbReference>
<proteinExistence type="predicted"/>
<feature type="region of interest" description="Disordered" evidence="1">
    <location>
        <begin position="170"/>
        <end position="193"/>
    </location>
</feature>
<feature type="region of interest" description="Disordered" evidence="1">
    <location>
        <begin position="1"/>
        <end position="45"/>
    </location>
</feature>
<protein>
    <submittedName>
        <fullName evidence="2">Uncharacterized protein</fullName>
    </submittedName>
</protein>
<feature type="compositionally biased region" description="Basic residues" evidence="1">
    <location>
        <begin position="17"/>
        <end position="36"/>
    </location>
</feature>
<dbReference type="Proteomes" id="UP000321570">
    <property type="component" value="Unassembled WGS sequence"/>
</dbReference>
<organism evidence="2 3">
    <name type="scientific">Hymenolepis diminuta</name>
    <name type="common">Rat tapeworm</name>
    <dbReference type="NCBI Taxonomy" id="6216"/>
    <lineage>
        <taxon>Eukaryota</taxon>
        <taxon>Metazoa</taxon>
        <taxon>Spiralia</taxon>
        <taxon>Lophotrochozoa</taxon>
        <taxon>Platyhelminthes</taxon>
        <taxon>Cestoda</taxon>
        <taxon>Eucestoda</taxon>
        <taxon>Cyclophyllidea</taxon>
        <taxon>Hymenolepididae</taxon>
        <taxon>Hymenolepis</taxon>
    </lineage>
</organism>
<sequence length="552" mass="62895">MLDTDEIEPVSIQPPNRGRRGSPNRHIRRQRYKGKNIGKSVGNETAPCNRIVEPEKDNLPKKRYFRYVDEPTSGREMDVPESCENVHSTIIVKKKCENDVKFVAIEPKSDEYEGLSSDTVRISEVHSTIQKPTAYDQISPEYKVLEEPESVMLKPSRNIKTKGYLNISNVNSHSKSEQHCDSRKQTSLPTDYKENPNNIRRNFRSELEDQDELENANADAIVNHKANSCSNIADQCNPFEHKRHGELRRAPYFSGATALTNQYQKEESESIMTNKIINLKPTDCFNNDSKYSHFELAQNHESRGLLSAEKSTQTVTVTLNKQIDDIGYQAMSSGPIMYKNLPDICMPYIIFPPIITPNPLWMRQKPECSDKESNQKLPTDEILQQESNKDENSPNPCKIGSELQQNNCDEMLKEIENCFENNGREPFKEIEEDAKSEKELCEQNKENVVEELSDSTSTFSEPCNDVSEASCSTSSVNTFCSCVSEDWLDEGINPKEIITVKCSKTEIGIDGDIQTKRTNKRKIYGKNKTVEVKQTILKKIINSCKDRLPTEP</sequence>
<evidence type="ECO:0000313" key="2">
    <source>
        <dbReference type="EMBL" id="VUZ43477.1"/>
    </source>
</evidence>